<dbReference type="PANTHER" id="PTHR43649">
    <property type="entry name" value="ARABINOSE-BINDING PROTEIN-RELATED"/>
    <property type="match status" value="1"/>
</dbReference>
<evidence type="ECO:0000313" key="9">
    <source>
        <dbReference type="Proteomes" id="UP000250369"/>
    </source>
</evidence>
<evidence type="ECO:0000256" key="1">
    <source>
        <dbReference type="ARBA" id="ARBA00022475"/>
    </source>
</evidence>
<evidence type="ECO:0000256" key="6">
    <source>
        <dbReference type="SAM" id="MobiDB-lite"/>
    </source>
</evidence>
<keyword evidence="3" id="KW-0472">Membrane</keyword>
<dbReference type="PANTHER" id="PTHR43649:SF33">
    <property type="entry name" value="POLYGALACTURONAN_RHAMNOGALACTURONAN-BINDING PROTEIN YTCQ"/>
    <property type="match status" value="1"/>
</dbReference>
<sequence length="464" mass="50902">MDKLKKPAAVLLGLAMTVGLSACGTSNDSAKSSTAPGANSSSPTPAAKKEKTKLVYWTFQRHDADFIQEKIKKFNESNKENIEVEMTMMAENYAQSLDLAFTSNQAPDVFGTFTPAEFSAKGYFEPLNKYMTDNIKKKFDGMFNENDNMFNGNIISFPNSGATLRLIYNVDIFEKAGVKPPKSLDELVETAKKITEVGKKDGIYGWSLPYKSPASALNRSLMPMAALNGMSDGYDYKAGKFDYSGWKPLIEALRKMKTDGSTLPGSESLDMDPMRAQFAEGKIGMYISYSVEPGVYKNQFPPKIKWDAAPMPTIDGGEPKGTAGPGGGIWLSMSSKSKNKDAAWKFMEYMYSDEMQTAYHELGYGLSVVPSISKAAKEPNIPGIKNFLLTKYDANWPLSPQGLKLEGKTWQEEFGGYILVGGDLDKIIQSVNDRYNSALEKGAAAGTTKKVVIPNFDSKSLQGK</sequence>
<dbReference type="PROSITE" id="PS51257">
    <property type="entry name" value="PROKAR_LIPOPROTEIN"/>
    <property type="match status" value="1"/>
</dbReference>
<keyword evidence="9" id="KW-1185">Reference proteome</keyword>
<dbReference type="Proteomes" id="UP000250369">
    <property type="component" value="Unassembled WGS sequence"/>
</dbReference>
<keyword evidence="4" id="KW-0564">Palmitate</keyword>
<dbReference type="InterPro" id="IPR006059">
    <property type="entry name" value="SBP"/>
</dbReference>
<feature type="chain" id="PRO_5039302678" evidence="7">
    <location>
        <begin position="23"/>
        <end position="464"/>
    </location>
</feature>
<feature type="signal peptide" evidence="7">
    <location>
        <begin position="1"/>
        <end position="22"/>
    </location>
</feature>
<name>A0A329MMF4_9BACL</name>
<organism evidence="8 9">
    <name type="scientific">Paenibacillus contaminans</name>
    <dbReference type="NCBI Taxonomy" id="450362"/>
    <lineage>
        <taxon>Bacteria</taxon>
        <taxon>Bacillati</taxon>
        <taxon>Bacillota</taxon>
        <taxon>Bacilli</taxon>
        <taxon>Bacillales</taxon>
        <taxon>Paenibacillaceae</taxon>
        <taxon>Paenibacillus</taxon>
    </lineage>
</organism>
<dbReference type="RefSeq" id="WP_113031649.1">
    <property type="nucleotide sequence ID" value="NZ_QMFB01000007.1"/>
</dbReference>
<gene>
    <name evidence="8" type="ORF">DQG23_14935</name>
</gene>
<feature type="compositionally biased region" description="Polar residues" evidence="6">
    <location>
        <begin position="26"/>
        <end position="44"/>
    </location>
</feature>
<evidence type="ECO:0000256" key="7">
    <source>
        <dbReference type="SAM" id="SignalP"/>
    </source>
</evidence>
<reference evidence="8 9" key="1">
    <citation type="journal article" date="2009" name="Int. J. Syst. Evol. Microbiol.">
        <title>Paenibacillus contaminans sp. nov., isolated from a contaminated laboratory plate.</title>
        <authorList>
            <person name="Chou J.H."/>
            <person name="Lee J.H."/>
            <person name="Lin M.C."/>
            <person name="Chang P.S."/>
            <person name="Arun A.B."/>
            <person name="Young C.C."/>
            <person name="Chen W.M."/>
        </authorList>
    </citation>
    <scope>NUCLEOTIDE SEQUENCE [LARGE SCALE GENOMIC DNA]</scope>
    <source>
        <strain evidence="8 9">CKOBP-6</strain>
    </source>
</reference>
<dbReference type="CDD" id="cd13585">
    <property type="entry name" value="PBP2_TMBP_like"/>
    <property type="match status" value="1"/>
</dbReference>
<keyword evidence="1" id="KW-1003">Cell membrane</keyword>
<keyword evidence="2 7" id="KW-0732">Signal</keyword>
<feature type="region of interest" description="Disordered" evidence="6">
    <location>
        <begin position="26"/>
        <end position="47"/>
    </location>
</feature>
<dbReference type="OrthoDB" id="2544341at2"/>
<dbReference type="EMBL" id="QMFB01000007">
    <property type="protein sequence ID" value="RAV20790.1"/>
    <property type="molecule type" value="Genomic_DNA"/>
</dbReference>
<evidence type="ECO:0000313" key="8">
    <source>
        <dbReference type="EMBL" id="RAV20790.1"/>
    </source>
</evidence>
<keyword evidence="5" id="KW-0449">Lipoprotein</keyword>
<protein>
    <submittedName>
        <fullName evidence="8">Sugar ABC transporter substrate-binding protein</fullName>
    </submittedName>
</protein>
<dbReference type="Gene3D" id="3.40.190.10">
    <property type="entry name" value="Periplasmic binding protein-like II"/>
    <property type="match status" value="1"/>
</dbReference>
<comment type="caution">
    <text evidence="8">The sequence shown here is derived from an EMBL/GenBank/DDBJ whole genome shotgun (WGS) entry which is preliminary data.</text>
</comment>
<evidence type="ECO:0000256" key="5">
    <source>
        <dbReference type="ARBA" id="ARBA00023288"/>
    </source>
</evidence>
<dbReference type="SUPFAM" id="SSF53850">
    <property type="entry name" value="Periplasmic binding protein-like II"/>
    <property type="match status" value="1"/>
</dbReference>
<accession>A0A329MMF4</accession>
<proteinExistence type="predicted"/>
<evidence type="ECO:0000256" key="4">
    <source>
        <dbReference type="ARBA" id="ARBA00023139"/>
    </source>
</evidence>
<evidence type="ECO:0000256" key="3">
    <source>
        <dbReference type="ARBA" id="ARBA00023136"/>
    </source>
</evidence>
<dbReference type="AlphaFoldDB" id="A0A329MMF4"/>
<dbReference type="Pfam" id="PF01547">
    <property type="entry name" value="SBP_bac_1"/>
    <property type="match status" value="1"/>
</dbReference>
<evidence type="ECO:0000256" key="2">
    <source>
        <dbReference type="ARBA" id="ARBA00022729"/>
    </source>
</evidence>
<dbReference type="InterPro" id="IPR050490">
    <property type="entry name" value="Bact_solute-bd_prot1"/>
</dbReference>